<evidence type="ECO:0000259" key="8">
    <source>
        <dbReference type="PROSITE" id="PS50811"/>
    </source>
</evidence>
<comment type="caution">
    <text evidence="9">The sequence shown here is derived from an EMBL/GenBank/DDBJ whole genome shotgun (WGS) entry which is preliminary data.</text>
</comment>
<accession>A0AAN9RGU2</accession>
<dbReference type="SMART" id="SM00774">
    <property type="entry name" value="WRKY"/>
    <property type="match status" value="1"/>
</dbReference>
<evidence type="ECO:0000313" key="10">
    <source>
        <dbReference type="Proteomes" id="UP001374584"/>
    </source>
</evidence>
<dbReference type="InterPro" id="IPR044810">
    <property type="entry name" value="WRKY_plant"/>
</dbReference>
<feature type="transmembrane region" description="Helical" evidence="7">
    <location>
        <begin position="105"/>
        <end position="121"/>
    </location>
</feature>
<evidence type="ECO:0000256" key="5">
    <source>
        <dbReference type="ARBA" id="ARBA00023242"/>
    </source>
</evidence>
<keyword evidence="7" id="KW-1133">Transmembrane helix</keyword>
<reference evidence="9 10" key="1">
    <citation type="submission" date="2024-01" db="EMBL/GenBank/DDBJ databases">
        <title>The genomes of 5 underutilized Papilionoideae crops provide insights into root nodulation and disease resistanc.</title>
        <authorList>
            <person name="Jiang F."/>
        </authorList>
    </citation>
    <scope>NUCLEOTIDE SEQUENCE [LARGE SCALE GENOMIC DNA]</scope>
    <source>
        <strain evidence="9">JINMINGXINNONG_FW02</strain>
        <tissue evidence="9">Leaves</tissue>
    </source>
</reference>
<dbReference type="Pfam" id="PF03106">
    <property type="entry name" value="WRKY"/>
    <property type="match status" value="1"/>
</dbReference>
<evidence type="ECO:0000256" key="4">
    <source>
        <dbReference type="ARBA" id="ARBA00023163"/>
    </source>
</evidence>
<feature type="transmembrane region" description="Helical" evidence="7">
    <location>
        <begin position="14"/>
        <end position="33"/>
    </location>
</feature>
<name>A0AAN9RGU2_PHACN</name>
<dbReference type="EMBL" id="JAYMYR010000003">
    <property type="protein sequence ID" value="KAK7372186.1"/>
    <property type="molecule type" value="Genomic_DNA"/>
</dbReference>
<feature type="transmembrane region" description="Helical" evidence="7">
    <location>
        <begin position="76"/>
        <end position="93"/>
    </location>
</feature>
<dbReference type="InterPro" id="IPR003657">
    <property type="entry name" value="WRKY_dom"/>
</dbReference>
<evidence type="ECO:0000256" key="3">
    <source>
        <dbReference type="ARBA" id="ARBA00023125"/>
    </source>
</evidence>
<keyword evidence="2" id="KW-0805">Transcription regulation</keyword>
<proteinExistence type="predicted"/>
<organism evidence="9 10">
    <name type="scientific">Phaseolus coccineus</name>
    <name type="common">Scarlet runner bean</name>
    <name type="synonym">Phaseolus multiflorus</name>
    <dbReference type="NCBI Taxonomy" id="3886"/>
    <lineage>
        <taxon>Eukaryota</taxon>
        <taxon>Viridiplantae</taxon>
        <taxon>Streptophyta</taxon>
        <taxon>Embryophyta</taxon>
        <taxon>Tracheophyta</taxon>
        <taxon>Spermatophyta</taxon>
        <taxon>Magnoliopsida</taxon>
        <taxon>eudicotyledons</taxon>
        <taxon>Gunneridae</taxon>
        <taxon>Pentapetalae</taxon>
        <taxon>rosids</taxon>
        <taxon>fabids</taxon>
        <taxon>Fabales</taxon>
        <taxon>Fabaceae</taxon>
        <taxon>Papilionoideae</taxon>
        <taxon>50 kb inversion clade</taxon>
        <taxon>NPAAA clade</taxon>
        <taxon>indigoferoid/millettioid clade</taxon>
        <taxon>Phaseoleae</taxon>
        <taxon>Phaseolus</taxon>
    </lineage>
</organism>
<keyword evidence="7" id="KW-0472">Membrane</keyword>
<evidence type="ECO:0000256" key="2">
    <source>
        <dbReference type="ARBA" id="ARBA00023015"/>
    </source>
</evidence>
<keyword evidence="4" id="KW-0804">Transcription</keyword>
<dbReference type="AlphaFoldDB" id="A0AAN9RGU2"/>
<dbReference type="GO" id="GO:0003700">
    <property type="term" value="F:DNA-binding transcription factor activity"/>
    <property type="evidence" value="ECO:0007669"/>
    <property type="project" value="InterPro"/>
</dbReference>
<dbReference type="PROSITE" id="PS50811">
    <property type="entry name" value="WRKY"/>
    <property type="match status" value="1"/>
</dbReference>
<protein>
    <recommendedName>
        <fullName evidence="8">WRKY domain-containing protein</fullName>
    </recommendedName>
</protein>
<feature type="transmembrane region" description="Helical" evidence="7">
    <location>
        <begin position="133"/>
        <end position="166"/>
    </location>
</feature>
<keyword evidence="5" id="KW-0539">Nucleus</keyword>
<keyword evidence="10" id="KW-1185">Reference proteome</keyword>
<evidence type="ECO:0000256" key="7">
    <source>
        <dbReference type="SAM" id="Phobius"/>
    </source>
</evidence>
<keyword evidence="7" id="KW-0812">Transmembrane</keyword>
<feature type="transmembrane region" description="Helical" evidence="7">
    <location>
        <begin position="45"/>
        <end position="64"/>
    </location>
</feature>
<dbReference type="PANTHER" id="PTHR31221:SF360">
    <property type="entry name" value="WRKY DOMAIN-CONTAINING PROTEIN"/>
    <property type="match status" value="1"/>
</dbReference>
<dbReference type="GO" id="GO:0043565">
    <property type="term" value="F:sequence-specific DNA binding"/>
    <property type="evidence" value="ECO:0007669"/>
    <property type="project" value="InterPro"/>
</dbReference>
<keyword evidence="3" id="KW-0238">DNA-binding</keyword>
<evidence type="ECO:0000256" key="1">
    <source>
        <dbReference type="ARBA" id="ARBA00004123"/>
    </source>
</evidence>
<dbReference type="PANTHER" id="PTHR31221">
    <property type="entry name" value="WRKY TRANSCRIPTION FACTOR PROTEIN 1-RELATED"/>
    <property type="match status" value="1"/>
</dbReference>
<comment type="subcellular location">
    <subcellularLocation>
        <location evidence="1">Nucleus</location>
    </subcellularLocation>
</comment>
<dbReference type="InterPro" id="IPR036576">
    <property type="entry name" value="WRKY_dom_sf"/>
</dbReference>
<dbReference type="SUPFAM" id="SSF118290">
    <property type="entry name" value="WRKY DNA-binding domain"/>
    <property type="match status" value="1"/>
</dbReference>
<dbReference type="GO" id="GO:0005634">
    <property type="term" value="C:nucleus"/>
    <property type="evidence" value="ECO:0007669"/>
    <property type="project" value="UniProtKB-SubCell"/>
</dbReference>
<gene>
    <name evidence="9" type="ORF">VNO80_05557</name>
</gene>
<dbReference type="Gene3D" id="2.20.25.80">
    <property type="entry name" value="WRKY domain"/>
    <property type="match status" value="1"/>
</dbReference>
<feature type="region of interest" description="Disordered" evidence="6">
    <location>
        <begin position="191"/>
        <end position="210"/>
    </location>
</feature>
<dbReference type="Proteomes" id="UP001374584">
    <property type="component" value="Unassembled WGS sequence"/>
</dbReference>
<evidence type="ECO:0000313" key="9">
    <source>
        <dbReference type="EMBL" id="KAK7372186.1"/>
    </source>
</evidence>
<feature type="domain" description="WRKY" evidence="8">
    <location>
        <begin position="217"/>
        <end position="278"/>
    </location>
</feature>
<evidence type="ECO:0000256" key="6">
    <source>
        <dbReference type="SAM" id="MobiDB-lite"/>
    </source>
</evidence>
<sequence length="336" mass="38238">MSVRNFNPLEQKRLCRVVGFISSVIGLICYALSSSFNHIFGEWNLLKIILYTMVSFSISSFMLFMKKWKRSRCFSLKVHVGVLVLLLTSFYSFVSDKSANGKPNGLSLISCGAFALMSLCLSRQIDLGFGADLLNFFLGCLTVQLMEINLVLFIVAAILCYCFMILRSKESESEIGTVAMEDHVTIELGTADSGERGADDNNGFQSNDRNIGNQQIPLLRMVGDGYNWKKYEDRVGKGNENQVSYYRCTHPNCYVKKKVDRTKDGKIGEIHYQGNHAHWERLNNMKRNSSSEYLYSLLTSDSVTTDLPDQSFASQSNEQLDYDVQFWRTHQYPHDI</sequence>